<organism evidence="4 5">
    <name type="scientific">Ichthyenterobacterium magnum</name>
    <dbReference type="NCBI Taxonomy" id="1230530"/>
    <lineage>
        <taxon>Bacteria</taxon>
        <taxon>Pseudomonadati</taxon>
        <taxon>Bacteroidota</taxon>
        <taxon>Flavobacteriia</taxon>
        <taxon>Flavobacteriales</taxon>
        <taxon>Flavobacteriaceae</taxon>
        <taxon>Ichthyenterobacterium</taxon>
    </lineage>
</organism>
<evidence type="ECO:0000313" key="4">
    <source>
        <dbReference type="EMBL" id="RKE95383.1"/>
    </source>
</evidence>
<dbReference type="RefSeq" id="WP_120200693.1">
    <property type="nucleotide sequence ID" value="NZ_RAQJ01000002.1"/>
</dbReference>
<dbReference type="AlphaFoldDB" id="A0A420DMB4"/>
<dbReference type="InterPro" id="IPR011611">
    <property type="entry name" value="PfkB_dom"/>
</dbReference>
<keyword evidence="5" id="KW-1185">Reference proteome</keyword>
<feature type="domain" description="Carbohydrate kinase PfkB" evidence="3">
    <location>
        <begin position="5"/>
        <end position="294"/>
    </location>
</feature>
<keyword evidence="2 4" id="KW-0418">Kinase</keyword>
<dbReference type="PANTHER" id="PTHR10584">
    <property type="entry name" value="SUGAR KINASE"/>
    <property type="match status" value="1"/>
</dbReference>
<dbReference type="InterPro" id="IPR029056">
    <property type="entry name" value="Ribokinase-like"/>
</dbReference>
<dbReference type="Proteomes" id="UP000284892">
    <property type="component" value="Unassembled WGS sequence"/>
</dbReference>
<evidence type="ECO:0000313" key="5">
    <source>
        <dbReference type="Proteomes" id="UP000284892"/>
    </source>
</evidence>
<dbReference type="SUPFAM" id="SSF53613">
    <property type="entry name" value="Ribokinase-like"/>
    <property type="match status" value="1"/>
</dbReference>
<evidence type="ECO:0000256" key="1">
    <source>
        <dbReference type="ARBA" id="ARBA00022679"/>
    </source>
</evidence>
<dbReference type="EMBL" id="RAQJ01000002">
    <property type="protein sequence ID" value="RKE95383.1"/>
    <property type="molecule type" value="Genomic_DNA"/>
</dbReference>
<dbReference type="PROSITE" id="PS00584">
    <property type="entry name" value="PFKB_KINASES_2"/>
    <property type="match status" value="1"/>
</dbReference>
<dbReference type="PANTHER" id="PTHR10584:SF166">
    <property type="entry name" value="RIBOKINASE"/>
    <property type="match status" value="1"/>
</dbReference>
<reference evidence="4 5" key="1">
    <citation type="submission" date="2018-09" db="EMBL/GenBank/DDBJ databases">
        <title>Genomic Encyclopedia of Archaeal and Bacterial Type Strains, Phase II (KMG-II): from individual species to whole genera.</title>
        <authorList>
            <person name="Goeker M."/>
        </authorList>
    </citation>
    <scope>NUCLEOTIDE SEQUENCE [LARGE SCALE GENOMIC DNA]</scope>
    <source>
        <strain evidence="4 5">DSM 26283</strain>
    </source>
</reference>
<name>A0A420DMB4_9FLAO</name>
<evidence type="ECO:0000256" key="2">
    <source>
        <dbReference type="ARBA" id="ARBA00022777"/>
    </source>
</evidence>
<sequence length="307" mass="34240">MSNKPKISVIGAANIDLIGFSQEKLIFKDSNIGNLETVLGGVGRNISENIKRLGFDVEFLSVFADDEFSKTLISSCKELGISIDHSLYLKDKKTSMFVAIMNHFNDLALGLSAMEIYDDLPSSFILDNLDAIKESDYCIIETNLPEFILDLVTRELPDTRFALEAVSAKKALKGKSILNRLDILKCNHIEAELLSDIKIEYENDYEKVIEHFLNLGVKKVFITLGKDGVAYGDKNEIFIHKNKTIVPVNTNGAGDAFMAGLVYSEIKEYNLYDMVNYASACAQITIQHKNAVHPEISEQMVKNTLAL</sequence>
<dbReference type="GO" id="GO:0016301">
    <property type="term" value="F:kinase activity"/>
    <property type="evidence" value="ECO:0007669"/>
    <property type="project" value="UniProtKB-KW"/>
</dbReference>
<dbReference type="Gene3D" id="3.40.1190.20">
    <property type="match status" value="1"/>
</dbReference>
<dbReference type="Pfam" id="PF00294">
    <property type="entry name" value="PfkB"/>
    <property type="match status" value="1"/>
</dbReference>
<proteinExistence type="predicted"/>
<protein>
    <submittedName>
        <fullName evidence="4">Pseudouridine kinase</fullName>
    </submittedName>
</protein>
<comment type="caution">
    <text evidence="4">The sequence shown here is derived from an EMBL/GenBank/DDBJ whole genome shotgun (WGS) entry which is preliminary data.</text>
</comment>
<dbReference type="OrthoDB" id="9775849at2"/>
<evidence type="ECO:0000259" key="3">
    <source>
        <dbReference type="Pfam" id="PF00294"/>
    </source>
</evidence>
<dbReference type="InterPro" id="IPR002173">
    <property type="entry name" value="Carboh/pur_kinase_PfkB_CS"/>
</dbReference>
<accession>A0A420DMB4</accession>
<gene>
    <name evidence="4" type="ORF">BXY80_1570</name>
</gene>
<keyword evidence="1" id="KW-0808">Transferase</keyword>